<reference evidence="2 3" key="1">
    <citation type="journal article" date="2024" name="IMA Fungus">
        <title>Apiospora arundinis, a panoply of carbohydrate-active enzymes and secondary metabolites.</title>
        <authorList>
            <person name="Sorensen T."/>
            <person name="Petersen C."/>
            <person name="Muurmann A.T."/>
            <person name="Christiansen J.V."/>
            <person name="Brundto M.L."/>
            <person name="Overgaard C.K."/>
            <person name="Boysen A.T."/>
            <person name="Wollenberg R.D."/>
            <person name="Larsen T.O."/>
            <person name="Sorensen J.L."/>
            <person name="Nielsen K.L."/>
            <person name="Sondergaard T.E."/>
        </authorList>
    </citation>
    <scope>NUCLEOTIDE SEQUENCE [LARGE SCALE GENOMIC DNA]</scope>
    <source>
        <strain evidence="2 3">AAU 773</strain>
    </source>
</reference>
<dbReference type="Proteomes" id="UP001390339">
    <property type="component" value="Unassembled WGS sequence"/>
</dbReference>
<evidence type="ECO:0000313" key="2">
    <source>
        <dbReference type="EMBL" id="KAK8867695.1"/>
    </source>
</evidence>
<dbReference type="InterPro" id="IPR030395">
    <property type="entry name" value="GP_PDE_dom"/>
</dbReference>
<name>A0ABR2IS69_9PEZI</name>
<protein>
    <submittedName>
        <fullName evidence="2">Glycerophosphoryl diester phosphodiesterase</fullName>
    </submittedName>
</protein>
<feature type="domain" description="GP-PDE" evidence="1">
    <location>
        <begin position="10"/>
        <end position="141"/>
    </location>
</feature>
<dbReference type="EMBL" id="JAPCWZ010000004">
    <property type="protein sequence ID" value="KAK8867695.1"/>
    <property type="molecule type" value="Genomic_DNA"/>
</dbReference>
<organism evidence="2 3">
    <name type="scientific">Apiospora arundinis</name>
    <dbReference type="NCBI Taxonomy" id="335852"/>
    <lineage>
        <taxon>Eukaryota</taxon>
        <taxon>Fungi</taxon>
        <taxon>Dikarya</taxon>
        <taxon>Ascomycota</taxon>
        <taxon>Pezizomycotina</taxon>
        <taxon>Sordariomycetes</taxon>
        <taxon>Xylariomycetidae</taxon>
        <taxon>Amphisphaeriales</taxon>
        <taxon>Apiosporaceae</taxon>
        <taxon>Apiospora</taxon>
    </lineage>
</organism>
<keyword evidence="3" id="KW-1185">Reference proteome</keyword>
<dbReference type="PROSITE" id="PS51704">
    <property type="entry name" value="GP_PDE"/>
    <property type="match status" value="1"/>
</dbReference>
<dbReference type="SUPFAM" id="SSF51695">
    <property type="entry name" value="PLC-like phosphodiesterases"/>
    <property type="match status" value="1"/>
</dbReference>
<comment type="caution">
    <text evidence="2">The sequence shown here is derived from an EMBL/GenBank/DDBJ whole genome shotgun (WGS) entry which is preliminary data.</text>
</comment>
<accession>A0ABR2IS69</accession>
<dbReference type="InterPro" id="IPR017946">
    <property type="entry name" value="PLC-like_Pdiesterase_TIM-brl"/>
</dbReference>
<evidence type="ECO:0000259" key="1">
    <source>
        <dbReference type="PROSITE" id="PS51704"/>
    </source>
</evidence>
<dbReference type="PANTHER" id="PTHR43805:SF1">
    <property type="entry name" value="GP-PDE DOMAIN-CONTAINING PROTEIN"/>
    <property type="match status" value="1"/>
</dbReference>
<dbReference type="Gene3D" id="3.20.20.190">
    <property type="entry name" value="Phosphatidylinositol (PI) phosphodiesterase"/>
    <property type="match status" value="1"/>
</dbReference>
<evidence type="ECO:0000313" key="3">
    <source>
        <dbReference type="Proteomes" id="UP001390339"/>
    </source>
</evidence>
<gene>
    <name evidence="2" type="ORF">PGQ11_006273</name>
</gene>
<proteinExistence type="predicted"/>
<sequence length="141" mass="15822">MAFLEKGPFPQVIGHRGFKAAYPENSIAAFRGAIDVGANAIETDLHLSKDGVVVLSHDATLRRCFGDHRKVAECEWSELSMLRSLREPHQRICRLVELLEYVTQPGLEHIWLLLDIKRDDTAEEMLLSLSAAFAQCGMHHG</sequence>
<dbReference type="Pfam" id="PF03009">
    <property type="entry name" value="GDPD"/>
    <property type="match status" value="1"/>
</dbReference>
<dbReference type="PANTHER" id="PTHR43805">
    <property type="entry name" value="GLYCEROPHOSPHORYL DIESTER PHOSPHODIESTERASE"/>
    <property type="match status" value="1"/>
</dbReference>